<evidence type="ECO:0000256" key="4">
    <source>
        <dbReference type="ARBA" id="ARBA00022786"/>
    </source>
</evidence>
<keyword evidence="4" id="KW-0833">Ubl conjugation pathway</keyword>
<evidence type="ECO:0000256" key="2">
    <source>
        <dbReference type="ARBA" id="ARBA00022441"/>
    </source>
</evidence>
<dbReference type="InterPro" id="IPR011043">
    <property type="entry name" value="Gal_Oxase/kelch_b-propeller"/>
</dbReference>
<dbReference type="Proteomes" id="UP000659654">
    <property type="component" value="Unassembled WGS sequence"/>
</dbReference>
<dbReference type="EMBL" id="CAJFDI010000002">
    <property type="protein sequence ID" value="CAD5217498.1"/>
    <property type="molecule type" value="Genomic_DNA"/>
</dbReference>
<dbReference type="EMBL" id="CAJFCV020000002">
    <property type="protein sequence ID" value="CAG9101147.1"/>
    <property type="molecule type" value="Genomic_DNA"/>
</dbReference>
<dbReference type="InterPro" id="IPR011333">
    <property type="entry name" value="SKP1/BTB/POZ_sf"/>
</dbReference>
<dbReference type="SMR" id="A0A1I7SVA5"/>
<dbReference type="Proteomes" id="UP000582659">
    <property type="component" value="Unassembled WGS sequence"/>
</dbReference>
<dbReference type="InterPro" id="IPR011705">
    <property type="entry name" value="BACK"/>
</dbReference>
<comment type="pathway">
    <text evidence="1">Protein modification; protein ubiquitination.</text>
</comment>
<dbReference type="WBParaSite" id="BXY_1698000.1">
    <property type="protein sequence ID" value="BXY_1698000.1"/>
    <property type="gene ID" value="BXY_1698000"/>
</dbReference>
<dbReference type="Pfam" id="PF07707">
    <property type="entry name" value="BACK"/>
    <property type="match status" value="1"/>
</dbReference>
<dbReference type="InterPro" id="IPR017096">
    <property type="entry name" value="BTB-kelch_protein"/>
</dbReference>
<dbReference type="SUPFAM" id="SSF54695">
    <property type="entry name" value="POZ domain"/>
    <property type="match status" value="1"/>
</dbReference>
<evidence type="ECO:0000259" key="5">
    <source>
        <dbReference type="PROSITE" id="PS50097"/>
    </source>
</evidence>
<dbReference type="AlphaFoldDB" id="A0A1I7SVA5"/>
<dbReference type="InterPro" id="IPR000210">
    <property type="entry name" value="BTB/POZ_dom"/>
</dbReference>
<reference evidence="6" key="2">
    <citation type="submission" date="2020-09" db="EMBL/GenBank/DDBJ databases">
        <authorList>
            <person name="Kikuchi T."/>
        </authorList>
    </citation>
    <scope>NUCLEOTIDE SEQUENCE</scope>
    <source>
        <strain evidence="6">Ka4C1</strain>
    </source>
</reference>
<dbReference type="SMART" id="SM00612">
    <property type="entry name" value="Kelch"/>
    <property type="match status" value="5"/>
</dbReference>
<keyword evidence="3" id="KW-0677">Repeat</keyword>
<evidence type="ECO:0000313" key="6">
    <source>
        <dbReference type="EMBL" id="CAD5217498.1"/>
    </source>
</evidence>
<keyword evidence="2" id="KW-0880">Kelch repeat</keyword>
<dbReference type="OrthoDB" id="20684at2759"/>
<keyword evidence="8" id="KW-1185">Reference proteome</keyword>
<gene>
    <name evidence="6" type="ORF">BXYJ_LOCUS5065</name>
</gene>
<dbReference type="PANTHER" id="PTHR24412:SF497">
    <property type="entry name" value="KELCH-LIKE PROTEIN 18"/>
    <property type="match status" value="1"/>
</dbReference>
<dbReference type="InterPro" id="IPR006652">
    <property type="entry name" value="Kelch_1"/>
</dbReference>
<dbReference type="Gene3D" id="1.25.40.420">
    <property type="match status" value="1"/>
</dbReference>
<reference evidence="9" key="1">
    <citation type="submission" date="2016-11" db="UniProtKB">
        <authorList>
            <consortium name="WormBaseParasite"/>
        </authorList>
    </citation>
    <scope>IDENTIFICATION</scope>
</reference>
<feature type="domain" description="BTB" evidence="5">
    <location>
        <begin position="54"/>
        <end position="121"/>
    </location>
</feature>
<evidence type="ECO:0000313" key="8">
    <source>
        <dbReference type="Proteomes" id="UP000659654"/>
    </source>
</evidence>
<dbReference type="FunFam" id="1.25.40.420:FF:000001">
    <property type="entry name" value="Kelch-like family member 12"/>
    <property type="match status" value="1"/>
</dbReference>
<dbReference type="Pfam" id="PF00651">
    <property type="entry name" value="BTB"/>
    <property type="match status" value="1"/>
</dbReference>
<dbReference type="SMART" id="SM00875">
    <property type="entry name" value="BACK"/>
    <property type="match status" value="1"/>
</dbReference>
<name>A0A1I7SVA5_BURXY</name>
<dbReference type="InterPro" id="IPR015915">
    <property type="entry name" value="Kelch-typ_b-propeller"/>
</dbReference>
<dbReference type="SUPFAM" id="SSF50965">
    <property type="entry name" value="Galactose oxidase, central domain"/>
    <property type="match status" value="1"/>
</dbReference>
<evidence type="ECO:0000313" key="7">
    <source>
        <dbReference type="Proteomes" id="UP000095284"/>
    </source>
</evidence>
<dbReference type="Proteomes" id="UP000095284">
    <property type="component" value="Unplaced"/>
</dbReference>
<dbReference type="PIRSF" id="PIRSF037037">
    <property type="entry name" value="Kelch-like_protein_gigaxonin"/>
    <property type="match status" value="1"/>
</dbReference>
<protein>
    <submittedName>
        <fullName evidence="6">(pine wood nematode) hypothetical protein</fullName>
    </submittedName>
    <submittedName>
        <fullName evidence="9">BTB domain-containing protein</fullName>
    </submittedName>
</protein>
<evidence type="ECO:0000256" key="3">
    <source>
        <dbReference type="ARBA" id="ARBA00022737"/>
    </source>
</evidence>
<dbReference type="SMART" id="SM00225">
    <property type="entry name" value="BTB"/>
    <property type="match status" value="1"/>
</dbReference>
<accession>A0A1I7SVA5</accession>
<organism evidence="7 9">
    <name type="scientific">Bursaphelenchus xylophilus</name>
    <name type="common">Pinewood nematode worm</name>
    <name type="synonym">Aphelenchoides xylophilus</name>
    <dbReference type="NCBI Taxonomy" id="6326"/>
    <lineage>
        <taxon>Eukaryota</taxon>
        <taxon>Metazoa</taxon>
        <taxon>Ecdysozoa</taxon>
        <taxon>Nematoda</taxon>
        <taxon>Chromadorea</taxon>
        <taxon>Rhabditida</taxon>
        <taxon>Tylenchina</taxon>
        <taxon>Tylenchomorpha</taxon>
        <taxon>Aphelenchoidea</taxon>
        <taxon>Aphelenchoididae</taxon>
        <taxon>Bursaphelenchus</taxon>
    </lineage>
</organism>
<dbReference type="PANTHER" id="PTHR24412">
    <property type="entry name" value="KELCH PROTEIN"/>
    <property type="match status" value="1"/>
</dbReference>
<dbReference type="Gene3D" id="3.30.710.10">
    <property type="entry name" value="Potassium Channel Kv1.1, Chain A"/>
    <property type="match status" value="1"/>
</dbReference>
<evidence type="ECO:0000313" key="9">
    <source>
        <dbReference type="WBParaSite" id="BXY_1698000.1"/>
    </source>
</evidence>
<dbReference type="Pfam" id="PF01344">
    <property type="entry name" value="Kelch_1"/>
    <property type="match status" value="5"/>
</dbReference>
<dbReference type="PROSITE" id="PS50097">
    <property type="entry name" value="BTB"/>
    <property type="match status" value="1"/>
</dbReference>
<evidence type="ECO:0000256" key="1">
    <source>
        <dbReference type="ARBA" id="ARBA00004906"/>
    </source>
</evidence>
<dbReference type="eggNOG" id="KOG4441">
    <property type="taxonomic scope" value="Eukaryota"/>
</dbReference>
<dbReference type="Gene3D" id="2.120.10.80">
    <property type="entry name" value="Kelch-type beta propeller"/>
    <property type="match status" value="1"/>
</dbReference>
<proteinExistence type="predicted"/>
<sequence length="647" mass="73353">MDDIYISAGPSNAPSYAPSLSMDDPSEMESDLTIQTLARTFSNFERMRRNSQLCDVKIKCENSFFLAHRCILAAAIPFFNAMFNTEFVESKMQECEINQMSSDSLEAIIDFVYTGKIHLTIQNVTDLLVAADYFQLDILSAECASFLEVKITHSNVMEVRQIALRHNCKKAVKAADRFIQRHFVALSATRSFLRLDLESVCEFFAMDELHVESEEEIYHAAMRWVNYDEERKKSAAEILRHVRLTLLDKAFLIDEVATNPIVHDSISCRDLFDEVKEFHLVPERRPKMMKFRLESRHCSEIPGIIYACGGLGMNTDYRPASKAEMYDPLAKKWMPVSSMNSVRTRVGVAAFNGKLYVMGGYNGQVRLDLVEVFDPNRNQWTHSQPLLTKRSAMATVVYRDKIYVIGGFDGQSIAEVETYSPITGERRFISPMLCPRSAAGAVVLKGCIYVTGGHNSFAIYPTVEKYDFAKAQWTYQKPMNKARCRHAAVVYDEKIYAIGGYDGREFLRCTEVYDPETDSWQYGPELNLRRGRVSACVNGSAIYAIGGYLGEIKHCSMEILQMHPEPFDLTGRYVAPNKKMTKHELIWRIGPKMKLHEGGVSIGVIPISPKKLCRISQCEEDEDDVISAVKSISLDDSGSEDIPRYSE</sequence>